<comment type="caution">
    <text evidence="13">The sequence shown here is derived from an EMBL/GenBank/DDBJ whole genome shotgun (WGS) entry which is preliminary data.</text>
</comment>
<accession>A0A918RTW8</accession>
<dbReference type="SUPFAM" id="SSF48173">
    <property type="entry name" value="Cryptochrome/photolyase FAD-binding domain"/>
    <property type="match status" value="1"/>
</dbReference>
<evidence type="ECO:0000256" key="8">
    <source>
        <dbReference type="PIRSR" id="PIRSR602081-1"/>
    </source>
</evidence>
<evidence type="ECO:0000259" key="12">
    <source>
        <dbReference type="PROSITE" id="PS51645"/>
    </source>
</evidence>
<evidence type="ECO:0000256" key="10">
    <source>
        <dbReference type="RuleBase" id="RU004182"/>
    </source>
</evidence>
<evidence type="ECO:0000313" key="13">
    <source>
        <dbReference type="EMBL" id="GHA10869.1"/>
    </source>
</evidence>
<dbReference type="InterPro" id="IPR006050">
    <property type="entry name" value="DNA_photolyase_N"/>
</dbReference>
<proteinExistence type="inferred from homology"/>
<dbReference type="Gene3D" id="1.25.40.80">
    <property type="match status" value="1"/>
</dbReference>
<dbReference type="GO" id="GO:0071949">
    <property type="term" value="F:FAD binding"/>
    <property type="evidence" value="ECO:0007669"/>
    <property type="project" value="TreeGrafter"/>
</dbReference>
<protein>
    <recommendedName>
        <fullName evidence="3">Deoxyribodipyrimidine photo-lyase</fullName>
        <ecNumber evidence="2">4.1.99.3</ecNumber>
    </recommendedName>
</protein>
<feature type="binding site" evidence="8">
    <location>
        <position position="219"/>
    </location>
    <ligand>
        <name>FAD</name>
        <dbReference type="ChEBI" id="CHEBI:57692"/>
    </ligand>
</feature>
<comment type="similarity">
    <text evidence="10">Belongs to the DNA photolyase family.</text>
</comment>
<reference evidence="13" key="2">
    <citation type="submission" date="2020-09" db="EMBL/GenBank/DDBJ databases">
        <authorList>
            <person name="Sun Q."/>
            <person name="Kim S."/>
        </authorList>
    </citation>
    <scope>NUCLEOTIDE SEQUENCE</scope>
    <source>
        <strain evidence="13">KCTC 32437</strain>
    </source>
</reference>
<keyword evidence="14" id="KW-1185">Reference proteome</keyword>
<dbReference type="Gene3D" id="1.10.579.10">
    <property type="entry name" value="DNA Cyclobutane Dipyrimidine Photolyase, subunit A, domain 3"/>
    <property type="match status" value="1"/>
</dbReference>
<dbReference type="Pfam" id="PF00875">
    <property type="entry name" value="DNA_photolyase"/>
    <property type="match status" value="1"/>
</dbReference>
<evidence type="ECO:0000256" key="1">
    <source>
        <dbReference type="ARBA" id="ARBA00001932"/>
    </source>
</evidence>
<keyword evidence="5 8" id="KW-0274">FAD</keyword>
<sequence>MSDSTALVWFRTDLRIRDNQALQEALSKADRVVAIYIHESEGPREITGAARWWLHHSLNALAADLIRLGVELRVESGNAEEVLGRVLEETGAEALFWNRRYGPNEREVDASVKETFRKRGLTVESFAGHLLLEPWQVETKQGEPYSVFTPFWKAVRQRHDISEPFGTPRARSPDAKPKKVDTDYKEPQWAQKLSEYWTIGEDGARSALKSFLDERIDDYSDGRDRPAKTHTSKLSPHLRFGEITPRQVWYAAKSHAAHHSASSDAIDTFLSELAWRDFNYTQLYYRRDIANHPMKDKYESMRWRDADAGFEKWTRGETGLPMVDAGMRELWQTGSMHNRIRMLTASLLTKNLLVDWKRGERWFWDCLVDADPANNPSNWQWVAGCGLDASPYFRVFNPVTQGEKFDPSGGYIRRWVPELAELPDKYIHRPHEAPESVLKKAGVELDKTYPRPIVDLKTSRQRAIDRMGDL</sequence>
<dbReference type="GO" id="GO:0032922">
    <property type="term" value="P:circadian regulation of gene expression"/>
    <property type="evidence" value="ECO:0007669"/>
    <property type="project" value="TreeGrafter"/>
</dbReference>
<dbReference type="PANTHER" id="PTHR11455">
    <property type="entry name" value="CRYPTOCHROME"/>
    <property type="match status" value="1"/>
</dbReference>
<feature type="domain" description="Photolyase/cryptochrome alpha/beta" evidence="12">
    <location>
        <begin position="4"/>
        <end position="131"/>
    </location>
</feature>
<dbReference type="PROSITE" id="PS51645">
    <property type="entry name" value="PHR_CRY_ALPHA_BETA"/>
    <property type="match status" value="1"/>
</dbReference>
<dbReference type="RefSeq" id="WP_189422480.1">
    <property type="nucleotide sequence ID" value="NZ_BMZE01000001.1"/>
</dbReference>
<dbReference type="InterPro" id="IPR036155">
    <property type="entry name" value="Crypto/Photolyase_N_sf"/>
</dbReference>
<dbReference type="PROSITE" id="PS00394">
    <property type="entry name" value="DNA_PHOTOLYASES_1_1"/>
    <property type="match status" value="1"/>
</dbReference>
<dbReference type="GO" id="GO:0000719">
    <property type="term" value="P:photoreactive repair"/>
    <property type="evidence" value="ECO:0007669"/>
    <property type="project" value="UniProtKB-ARBA"/>
</dbReference>
<feature type="site" description="Electron transfer via tryptophanyl radical" evidence="9">
    <location>
        <position position="379"/>
    </location>
</feature>
<dbReference type="FunFam" id="1.10.579.10:FF:000003">
    <property type="entry name" value="Deoxyribodipyrimidine photo-lyase"/>
    <property type="match status" value="1"/>
</dbReference>
<evidence type="ECO:0000256" key="5">
    <source>
        <dbReference type="ARBA" id="ARBA00022827"/>
    </source>
</evidence>
<dbReference type="SUPFAM" id="SSF52425">
    <property type="entry name" value="Cryptochrome/photolyase, N-terminal domain"/>
    <property type="match status" value="1"/>
</dbReference>
<dbReference type="InterPro" id="IPR002081">
    <property type="entry name" value="Cryptochrome/DNA_photolyase_1"/>
</dbReference>
<dbReference type="GO" id="GO:0003677">
    <property type="term" value="F:DNA binding"/>
    <property type="evidence" value="ECO:0007669"/>
    <property type="project" value="TreeGrafter"/>
</dbReference>
<dbReference type="EC" id="4.1.99.3" evidence="2"/>
<evidence type="ECO:0000313" key="14">
    <source>
        <dbReference type="Proteomes" id="UP000646579"/>
    </source>
</evidence>
<dbReference type="PANTHER" id="PTHR11455:SF18">
    <property type="entry name" value="SI:CH1073-390K14.1"/>
    <property type="match status" value="1"/>
</dbReference>
<evidence type="ECO:0000256" key="4">
    <source>
        <dbReference type="ARBA" id="ARBA00022630"/>
    </source>
</evidence>
<dbReference type="Proteomes" id="UP000646579">
    <property type="component" value="Unassembled WGS sequence"/>
</dbReference>
<dbReference type="InterPro" id="IPR018394">
    <property type="entry name" value="DNA_photolyase_1_CS_C"/>
</dbReference>
<evidence type="ECO:0000256" key="6">
    <source>
        <dbReference type="ARBA" id="ARBA00022991"/>
    </source>
</evidence>
<feature type="site" description="Electron transfer via tryptophanyl radical" evidence="9">
    <location>
        <position position="356"/>
    </location>
</feature>
<dbReference type="Pfam" id="PF03441">
    <property type="entry name" value="FAD_binding_7"/>
    <property type="match status" value="1"/>
</dbReference>
<evidence type="ECO:0000256" key="9">
    <source>
        <dbReference type="PIRSR" id="PIRSR602081-2"/>
    </source>
</evidence>
<feature type="compositionally biased region" description="Basic and acidic residues" evidence="11">
    <location>
        <begin position="171"/>
        <end position="184"/>
    </location>
</feature>
<name>A0A918RTW8_9HYPH</name>
<evidence type="ECO:0000256" key="3">
    <source>
        <dbReference type="ARBA" id="ARBA00014046"/>
    </source>
</evidence>
<feature type="binding site" evidence="8">
    <location>
        <position position="269"/>
    </location>
    <ligand>
        <name>FAD</name>
        <dbReference type="ChEBI" id="CHEBI:57692"/>
    </ligand>
</feature>
<feature type="binding site" evidence="8">
    <location>
        <begin position="231"/>
        <end position="235"/>
    </location>
    <ligand>
        <name>FAD</name>
        <dbReference type="ChEBI" id="CHEBI:57692"/>
    </ligand>
</feature>
<comment type="catalytic activity">
    <reaction evidence="7">
        <text>cyclobutadipyrimidine (in DNA) = 2 pyrimidine residues (in DNA).</text>
        <dbReference type="EC" id="4.1.99.3"/>
    </reaction>
</comment>
<dbReference type="GO" id="GO:0005737">
    <property type="term" value="C:cytoplasm"/>
    <property type="evidence" value="ECO:0007669"/>
    <property type="project" value="TreeGrafter"/>
</dbReference>
<comment type="cofactor">
    <cofactor evidence="8">
        <name>FAD</name>
        <dbReference type="ChEBI" id="CHEBI:57692"/>
    </cofactor>
    <text evidence="8">Binds 1 FAD per subunit.</text>
</comment>
<dbReference type="InterPro" id="IPR005101">
    <property type="entry name" value="Cryptochr/Photolyase_FAD-bd"/>
</dbReference>
<dbReference type="InterPro" id="IPR036134">
    <property type="entry name" value="Crypto/Photolyase_FAD-like_sf"/>
</dbReference>
<keyword evidence="6 10" id="KW-0157">Chromophore</keyword>
<feature type="binding site" evidence="8">
    <location>
        <begin position="369"/>
        <end position="371"/>
    </location>
    <ligand>
        <name>FAD</name>
        <dbReference type="ChEBI" id="CHEBI:57692"/>
    </ligand>
</feature>
<comment type="cofactor">
    <cofactor evidence="1">
        <name>(6R)-5,10-methylene-5,6,7,8-tetrahydrofolate</name>
        <dbReference type="ChEBI" id="CHEBI:15636"/>
    </cofactor>
</comment>
<reference evidence="13" key="1">
    <citation type="journal article" date="2014" name="Int. J. Syst. Evol. Microbiol.">
        <title>Complete genome sequence of Corynebacterium casei LMG S-19264T (=DSM 44701T), isolated from a smear-ripened cheese.</title>
        <authorList>
            <consortium name="US DOE Joint Genome Institute (JGI-PGF)"/>
            <person name="Walter F."/>
            <person name="Albersmeier A."/>
            <person name="Kalinowski J."/>
            <person name="Ruckert C."/>
        </authorList>
    </citation>
    <scope>NUCLEOTIDE SEQUENCE</scope>
    <source>
        <strain evidence="13">KCTC 32437</strain>
    </source>
</reference>
<evidence type="ECO:0000256" key="2">
    <source>
        <dbReference type="ARBA" id="ARBA00013149"/>
    </source>
</evidence>
<dbReference type="GO" id="GO:0003904">
    <property type="term" value="F:deoxyribodipyrimidine photo-lyase activity"/>
    <property type="evidence" value="ECO:0007669"/>
    <property type="project" value="UniProtKB-EC"/>
</dbReference>
<evidence type="ECO:0000256" key="11">
    <source>
        <dbReference type="SAM" id="MobiDB-lite"/>
    </source>
</evidence>
<dbReference type="AlphaFoldDB" id="A0A918RTW8"/>
<evidence type="ECO:0000256" key="7">
    <source>
        <dbReference type="ARBA" id="ARBA00033999"/>
    </source>
</evidence>
<organism evidence="13 14">
    <name type="scientific">Devosia pacifica</name>
    <dbReference type="NCBI Taxonomy" id="1335967"/>
    <lineage>
        <taxon>Bacteria</taxon>
        <taxon>Pseudomonadati</taxon>
        <taxon>Pseudomonadota</taxon>
        <taxon>Alphaproteobacteria</taxon>
        <taxon>Hyphomicrobiales</taxon>
        <taxon>Devosiaceae</taxon>
        <taxon>Devosia</taxon>
    </lineage>
</organism>
<dbReference type="InterPro" id="IPR014729">
    <property type="entry name" value="Rossmann-like_a/b/a_fold"/>
</dbReference>
<feature type="region of interest" description="Disordered" evidence="11">
    <location>
        <begin position="162"/>
        <end position="184"/>
    </location>
</feature>
<feature type="site" description="Electron transfer via tryptophanyl radical" evidence="9">
    <location>
        <position position="303"/>
    </location>
</feature>
<gene>
    <name evidence="13" type="primary">phrA</name>
    <name evidence="13" type="ORF">GCM10007989_01430</name>
</gene>
<dbReference type="GO" id="GO:0043153">
    <property type="term" value="P:entrainment of circadian clock by photoperiod"/>
    <property type="evidence" value="ECO:0007669"/>
    <property type="project" value="TreeGrafter"/>
</dbReference>
<dbReference type="Gene3D" id="3.40.50.620">
    <property type="entry name" value="HUPs"/>
    <property type="match status" value="1"/>
</dbReference>
<dbReference type="EMBL" id="BMZE01000001">
    <property type="protein sequence ID" value="GHA10869.1"/>
    <property type="molecule type" value="Genomic_DNA"/>
</dbReference>
<keyword evidence="4 8" id="KW-0285">Flavoprotein</keyword>
<dbReference type="PRINTS" id="PR00147">
    <property type="entry name" value="DNAPHOTLYASE"/>
</dbReference>